<dbReference type="RefSeq" id="WP_094820883.1">
    <property type="nucleotide sequence ID" value="NZ_NEVO01000007.1"/>
</dbReference>
<evidence type="ECO:0000256" key="2">
    <source>
        <dbReference type="ARBA" id="ARBA00023125"/>
    </source>
</evidence>
<keyword evidence="6" id="KW-1185">Reference proteome</keyword>
<comment type="caution">
    <text evidence="5">The sequence shown here is derived from an EMBL/GenBank/DDBJ whole genome shotgun (WGS) entry which is preliminary data.</text>
</comment>
<dbReference type="InterPro" id="IPR036388">
    <property type="entry name" value="WH-like_DNA-bd_sf"/>
</dbReference>
<sequence>MNPPSTRFVDEYLAYLLAQASHRISADFHLQVNAAGLSVTEWRVLASLMGGTGETIGSLARLAITKQPTLSKVVQRMEIDGWVERVGVRADRRQTQVRITAAGRRLIGSLCDQAMAHQREILASFDPERAASFVEMLKTLMHWHEPVADQSDGAVDDAA</sequence>
<dbReference type="PRINTS" id="PR00598">
    <property type="entry name" value="HTHMARR"/>
</dbReference>
<reference evidence="5 6" key="1">
    <citation type="submission" date="2017-05" db="EMBL/GenBank/DDBJ databases">
        <title>Complete and WGS of Bordetella genogroups.</title>
        <authorList>
            <person name="Spilker T."/>
            <person name="LiPuma J."/>
        </authorList>
    </citation>
    <scope>NUCLEOTIDE SEQUENCE [LARGE SCALE GENOMIC DNA]</scope>
    <source>
        <strain evidence="5 6">AU9919</strain>
    </source>
</reference>
<dbReference type="AlphaFoldDB" id="A0A261TYV5"/>
<name>A0A261TYV5_9BORD</name>
<dbReference type="InterPro" id="IPR000835">
    <property type="entry name" value="HTH_MarR-typ"/>
</dbReference>
<dbReference type="PROSITE" id="PS01117">
    <property type="entry name" value="HTH_MARR_1"/>
    <property type="match status" value="1"/>
</dbReference>
<dbReference type="GO" id="GO:0003700">
    <property type="term" value="F:DNA-binding transcription factor activity"/>
    <property type="evidence" value="ECO:0007669"/>
    <property type="project" value="InterPro"/>
</dbReference>
<evidence type="ECO:0000256" key="3">
    <source>
        <dbReference type="ARBA" id="ARBA00023163"/>
    </source>
</evidence>
<dbReference type="InterPro" id="IPR036390">
    <property type="entry name" value="WH_DNA-bd_sf"/>
</dbReference>
<evidence type="ECO:0000313" key="6">
    <source>
        <dbReference type="Proteomes" id="UP000216885"/>
    </source>
</evidence>
<feature type="domain" description="HTH marR-type" evidence="4">
    <location>
        <begin position="10"/>
        <end position="142"/>
    </location>
</feature>
<proteinExistence type="predicted"/>
<dbReference type="PANTHER" id="PTHR33164">
    <property type="entry name" value="TRANSCRIPTIONAL REGULATOR, MARR FAMILY"/>
    <property type="match status" value="1"/>
</dbReference>
<dbReference type="InterPro" id="IPR039422">
    <property type="entry name" value="MarR/SlyA-like"/>
</dbReference>
<organism evidence="5 6">
    <name type="scientific">Bordetella genomosp. 4</name>
    <dbReference type="NCBI Taxonomy" id="463044"/>
    <lineage>
        <taxon>Bacteria</taxon>
        <taxon>Pseudomonadati</taxon>
        <taxon>Pseudomonadota</taxon>
        <taxon>Betaproteobacteria</taxon>
        <taxon>Burkholderiales</taxon>
        <taxon>Alcaligenaceae</taxon>
        <taxon>Bordetella</taxon>
    </lineage>
</organism>
<dbReference type="EMBL" id="NEVQ01000014">
    <property type="protein sequence ID" value="OZI54819.1"/>
    <property type="molecule type" value="Genomic_DNA"/>
</dbReference>
<dbReference type="PANTHER" id="PTHR33164:SF43">
    <property type="entry name" value="HTH-TYPE TRANSCRIPTIONAL REPRESSOR YETL"/>
    <property type="match status" value="1"/>
</dbReference>
<evidence type="ECO:0000259" key="4">
    <source>
        <dbReference type="PROSITE" id="PS50995"/>
    </source>
</evidence>
<dbReference type="SUPFAM" id="SSF46785">
    <property type="entry name" value="Winged helix' DNA-binding domain"/>
    <property type="match status" value="1"/>
</dbReference>
<dbReference type="Proteomes" id="UP000216885">
    <property type="component" value="Unassembled WGS sequence"/>
</dbReference>
<keyword evidence="2" id="KW-0238">DNA-binding</keyword>
<keyword evidence="3" id="KW-0804">Transcription</keyword>
<gene>
    <name evidence="5" type="ORF">CAL20_16200</name>
</gene>
<dbReference type="SMART" id="SM00347">
    <property type="entry name" value="HTH_MARR"/>
    <property type="match status" value="1"/>
</dbReference>
<dbReference type="GO" id="GO:0003677">
    <property type="term" value="F:DNA binding"/>
    <property type="evidence" value="ECO:0007669"/>
    <property type="project" value="UniProtKB-KW"/>
</dbReference>
<dbReference type="PROSITE" id="PS50995">
    <property type="entry name" value="HTH_MARR_2"/>
    <property type="match status" value="1"/>
</dbReference>
<dbReference type="GO" id="GO:0006950">
    <property type="term" value="P:response to stress"/>
    <property type="evidence" value="ECO:0007669"/>
    <property type="project" value="TreeGrafter"/>
</dbReference>
<evidence type="ECO:0000313" key="5">
    <source>
        <dbReference type="EMBL" id="OZI54819.1"/>
    </source>
</evidence>
<evidence type="ECO:0000256" key="1">
    <source>
        <dbReference type="ARBA" id="ARBA00023015"/>
    </source>
</evidence>
<dbReference type="InterPro" id="IPR023187">
    <property type="entry name" value="Tscrpt_reg_MarR-type_CS"/>
</dbReference>
<dbReference type="OrthoDB" id="6454727at2"/>
<keyword evidence="1" id="KW-0805">Transcription regulation</keyword>
<dbReference type="Gene3D" id="1.10.10.10">
    <property type="entry name" value="Winged helix-like DNA-binding domain superfamily/Winged helix DNA-binding domain"/>
    <property type="match status" value="1"/>
</dbReference>
<protein>
    <submittedName>
        <fullName evidence="5">MarR family transcriptional regulator</fullName>
    </submittedName>
</protein>
<accession>A0A261TYV5</accession>
<dbReference type="Pfam" id="PF12802">
    <property type="entry name" value="MarR_2"/>
    <property type="match status" value="1"/>
</dbReference>